<comment type="similarity">
    <text evidence="4">Belongs to the cyclic nucleotide phosphodiesterase class-III family.</text>
</comment>
<dbReference type="OrthoDB" id="5505563at2"/>
<gene>
    <name evidence="6" type="ORF">FC27_GL001632</name>
</gene>
<protein>
    <submittedName>
        <fullName evidence="6">Metallophosphoesterase</fullName>
    </submittedName>
</protein>
<accession>A0A0R1SNF0</accession>
<dbReference type="RefSeq" id="WP_010624163.1">
    <property type="nucleotide sequence ID" value="NZ_AZFA01000004.1"/>
</dbReference>
<evidence type="ECO:0000256" key="3">
    <source>
        <dbReference type="ARBA" id="ARBA00023004"/>
    </source>
</evidence>
<organism evidence="6 7">
    <name type="scientific">Companilactobacillus versmoldensis DSM 14857 = KCTC 3814</name>
    <dbReference type="NCBI Taxonomy" id="1423815"/>
    <lineage>
        <taxon>Bacteria</taxon>
        <taxon>Bacillati</taxon>
        <taxon>Bacillota</taxon>
        <taxon>Bacilli</taxon>
        <taxon>Lactobacillales</taxon>
        <taxon>Lactobacillaceae</taxon>
        <taxon>Companilactobacillus</taxon>
    </lineage>
</organism>
<dbReference type="Proteomes" id="UP000051647">
    <property type="component" value="Unassembled WGS sequence"/>
</dbReference>
<dbReference type="EMBL" id="AZFA01000004">
    <property type="protein sequence ID" value="KRL67608.1"/>
    <property type="molecule type" value="Genomic_DNA"/>
</dbReference>
<dbReference type="AlphaFoldDB" id="A0A0R1SNF0"/>
<comment type="caution">
    <text evidence="6">The sequence shown here is derived from an EMBL/GenBank/DDBJ whole genome shotgun (WGS) entry which is preliminary data.</text>
</comment>
<dbReference type="GO" id="GO:0016787">
    <property type="term" value="F:hydrolase activity"/>
    <property type="evidence" value="ECO:0007669"/>
    <property type="project" value="UniProtKB-KW"/>
</dbReference>
<evidence type="ECO:0000259" key="5">
    <source>
        <dbReference type="Pfam" id="PF00149"/>
    </source>
</evidence>
<dbReference type="InterPro" id="IPR004843">
    <property type="entry name" value="Calcineurin-like_PHP"/>
</dbReference>
<dbReference type="SUPFAM" id="SSF56300">
    <property type="entry name" value="Metallo-dependent phosphatases"/>
    <property type="match status" value="1"/>
</dbReference>
<keyword evidence="2" id="KW-0378">Hydrolase</keyword>
<dbReference type="eggNOG" id="COG1409">
    <property type="taxonomic scope" value="Bacteria"/>
</dbReference>
<keyword evidence="1" id="KW-0479">Metal-binding</keyword>
<evidence type="ECO:0000313" key="7">
    <source>
        <dbReference type="Proteomes" id="UP000051647"/>
    </source>
</evidence>
<keyword evidence="7" id="KW-1185">Reference proteome</keyword>
<dbReference type="GO" id="GO:0046872">
    <property type="term" value="F:metal ion binding"/>
    <property type="evidence" value="ECO:0007669"/>
    <property type="project" value="UniProtKB-KW"/>
</dbReference>
<sequence>MSKYEIVQITDTHLTPSGEEAANNQQIDPLIKLNNIFKDISLLKHRPDMIVITGDLIHQGTEKDYQNFSELISSKIDCLNIPINVILGNHDRTANFFKGYLKEVPRDKYYYLVNTPGLDIYFLDSKSTDHEEGCLGVEQLIWLKDNLADAPEKPAVVFLHHPLDGPGLKHMRYGILQDGADFFNTIKGTEVKGVFSGHIHFETAFQNEGVLFSTADSAAYHINCDDESQHFISDATSYDIITFDQGEVGVEKKTLLSGQAVVAKINIPSTSFIDQNR</sequence>
<evidence type="ECO:0000256" key="4">
    <source>
        <dbReference type="ARBA" id="ARBA00025742"/>
    </source>
</evidence>
<evidence type="ECO:0000256" key="1">
    <source>
        <dbReference type="ARBA" id="ARBA00022723"/>
    </source>
</evidence>
<evidence type="ECO:0000313" key="6">
    <source>
        <dbReference type="EMBL" id="KRL67608.1"/>
    </source>
</evidence>
<dbReference type="InterPro" id="IPR050884">
    <property type="entry name" value="CNP_phosphodiesterase-III"/>
</dbReference>
<evidence type="ECO:0000256" key="2">
    <source>
        <dbReference type="ARBA" id="ARBA00022801"/>
    </source>
</evidence>
<dbReference type="Gene3D" id="3.60.21.10">
    <property type="match status" value="1"/>
</dbReference>
<dbReference type="Pfam" id="PF00149">
    <property type="entry name" value="Metallophos"/>
    <property type="match status" value="1"/>
</dbReference>
<dbReference type="InterPro" id="IPR029052">
    <property type="entry name" value="Metallo-depent_PP-like"/>
</dbReference>
<feature type="domain" description="Calcineurin-like phosphoesterase" evidence="5">
    <location>
        <begin position="6"/>
        <end position="200"/>
    </location>
</feature>
<dbReference type="PATRIC" id="fig|1423815.3.peg.1670"/>
<reference evidence="6 7" key="1">
    <citation type="journal article" date="2015" name="Genome Announc.">
        <title>Expanding the biotechnology potential of lactobacilli through comparative genomics of 213 strains and associated genera.</title>
        <authorList>
            <person name="Sun Z."/>
            <person name="Harris H.M."/>
            <person name="McCann A."/>
            <person name="Guo C."/>
            <person name="Argimon S."/>
            <person name="Zhang W."/>
            <person name="Yang X."/>
            <person name="Jeffery I.B."/>
            <person name="Cooney J.C."/>
            <person name="Kagawa T.F."/>
            <person name="Liu W."/>
            <person name="Song Y."/>
            <person name="Salvetti E."/>
            <person name="Wrobel A."/>
            <person name="Rasinkangas P."/>
            <person name="Parkhill J."/>
            <person name="Rea M.C."/>
            <person name="O'Sullivan O."/>
            <person name="Ritari J."/>
            <person name="Douillard F.P."/>
            <person name="Paul Ross R."/>
            <person name="Yang R."/>
            <person name="Briner A.E."/>
            <person name="Felis G.E."/>
            <person name="de Vos W.M."/>
            <person name="Barrangou R."/>
            <person name="Klaenhammer T.R."/>
            <person name="Caufield P.W."/>
            <person name="Cui Y."/>
            <person name="Zhang H."/>
            <person name="O'Toole P.W."/>
        </authorList>
    </citation>
    <scope>NUCLEOTIDE SEQUENCE [LARGE SCALE GENOMIC DNA]</scope>
    <source>
        <strain evidence="6 7">DSM 14857</strain>
    </source>
</reference>
<dbReference type="PANTHER" id="PTHR42988:SF2">
    <property type="entry name" value="CYCLIC NUCLEOTIDE PHOSPHODIESTERASE CBUA0032-RELATED"/>
    <property type="match status" value="1"/>
</dbReference>
<keyword evidence="3" id="KW-0408">Iron</keyword>
<dbReference type="STRING" id="1423815.FC27_GL001632"/>
<name>A0A0R1SNF0_9LACO</name>
<dbReference type="PANTHER" id="PTHR42988">
    <property type="entry name" value="PHOSPHOHYDROLASE"/>
    <property type="match status" value="1"/>
</dbReference>
<proteinExistence type="inferred from homology"/>